<accession>A0A834NAC0</accession>
<proteinExistence type="predicted"/>
<evidence type="ECO:0000313" key="3">
    <source>
        <dbReference type="Proteomes" id="UP000617340"/>
    </source>
</evidence>
<gene>
    <name evidence="2" type="ORF">HZH68_007495</name>
</gene>
<dbReference type="AlphaFoldDB" id="A0A834NAC0"/>
<dbReference type="Proteomes" id="UP000617340">
    <property type="component" value="Unassembled WGS sequence"/>
</dbReference>
<reference evidence="2" key="1">
    <citation type="journal article" date="2020" name="G3 (Bethesda)">
        <title>High-Quality Assemblies for Three Invasive Social Wasps from the &lt;i&gt;Vespula&lt;/i&gt; Genus.</title>
        <authorList>
            <person name="Harrop T.W.R."/>
            <person name="Guhlin J."/>
            <person name="McLaughlin G.M."/>
            <person name="Permina E."/>
            <person name="Stockwell P."/>
            <person name="Gilligan J."/>
            <person name="Le Lec M.F."/>
            <person name="Gruber M.A.M."/>
            <person name="Quinn O."/>
            <person name="Lovegrove M."/>
            <person name="Duncan E.J."/>
            <person name="Remnant E.J."/>
            <person name="Van Eeckhoven J."/>
            <person name="Graham B."/>
            <person name="Knapp R.A."/>
            <person name="Langford K.W."/>
            <person name="Kronenberg Z."/>
            <person name="Press M.O."/>
            <person name="Eacker S.M."/>
            <person name="Wilson-Rankin E.E."/>
            <person name="Purcell J."/>
            <person name="Lester P.J."/>
            <person name="Dearden P.K."/>
        </authorList>
    </citation>
    <scope>NUCLEOTIDE SEQUENCE</scope>
    <source>
        <strain evidence="2">Linc-1</strain>
    </source>
</reference>
<keyword evidence="3" id="KW-1185">Reference proteome</keyword>
<organism evidence="2 3">
    <name type="scientific">Vespula germanica</name>
    <name type="common">German yellow jacket</name>
    <name type="synonym">Paravespula germanica</name>
    <dbReference type="NCBI Taxonomy" id="30212"/>
    <lineage>
        <taxon>Eukaryota</taxon>
        <taxon>Metazoa</taxon>
        <taxon>Ecdysozoa</taxon>
        <taxon>Arthropoda</taxon>
        <taxon>Hexapoda</taxon>
        <taxon>Insecta</taxon>
        <taxon>Pterygota</taxon>
        <taxon>Neoptera</taxon>
        <taxon>Endopterygota</taxon>
        <taxon>Hymenoptera</taxon>
        <taxon>Apocrita</taxon>
        <taxon>Aculeata</taxon>
        <taxon>Vespoidea</taxon>
        <taxon>Vespidae</taxon>
        <taxon>Vespinae</taxon>
        <taxon>Vespula</taxon>
    </lineage>
</organism>
<feature type="region of interest" description="Disordered" evidence="1">
    <location>
        <begin position="1"/>
        <end position="36"/>
    </location>
</feature>
<dbReference type="EMBL" id="JACSDZ010000006">
    <property type="protein sequence ID" value="KAF7401675.1"/>
    <property type="molecule type" value="Genomic_DNA"/>
</dbReference>
<protein>
    <submittedName>
        <fullName evidence="2">Uncharacterized protein</fullName>
    </submittedName>
</protein>
<evidence type="ECO:0000256" key="1">
    <source>
        <dbReference type="SAM" id="MobiDB-lite"/>
    </source>
</evidence>
<comment type="caution">
    <text evidence="2">The sequence shown here is derived from an EMBL/GenBank/DDBJ whole genome shotgun (WGS) entry which is preliminary data.</text>
</comment>
<sequence>MDGLPWRERKNDERTTDGRRGVWRKGEKGGEGREETRCTHTECSLMGEESVPEIISKKKRGLHFQETLNIYQLNYRPAAEEPCVRVGVHVNPAARRESTLYVNRVL</sequence>
<name>A0A834NAC0_VESGE</name>
<evidence type="ECO:0000313" key="2">
    <source>
        <dbReference type="EMBL" id="KAF7401675.1"/>
    </source>
</evidence>